<evidence type="ECO:0000313" key="1">
    <source>
        <dbReference type="EMBL" id="OIQ74232.1"/>
    </source>
</evidence>
<dbReference type="InterPro" id="IPR026350">
    <property type="entry name" value="GxxExxY"/>
</dbReference>
<evidence type="ECO:0008006" key="2">
    <source>
        <dbReference type="Google" id="ProtNLM"/>
    </source>
</evidence>
<dbReference type="NCBIfam" id="TIGR04256">
    <property type="entry name" value="GxxExxY"/>
    <property type="match status" value="1"/>
</dbReference>
<name>A0A1J5PTR8_9ZZZZ</name>
<sequence length="133" mass="14866">MPENDPLTEKILACAYRVANELGAGFLEKVYENALAHELRKAGLHVEQQHLMEVHYDGIIVGTYAVDLLVERRILIELKACKALDDAHIAQGLNYLKATSQATCLLLNFGKAKVEVRRLMRGPQTFATERHGP</sequence>
<dbReference type="AlphaFoldDB" id="A0A1J5PTR8"/>
<dbReference type="Pfam" id="PF13366">
    <property type="entry name" value="PDDEXK_3"/>
    <property type="match status" value="1"/>
</dbReference>
<accession>A0A1J5PTR8</accession>
<reference evidence="1" key="1">
    <citation type="submission" date="2016-10" db="EMBL/GenBank/DDBJ databases">
        <title>Sequence of Gallionella enrichment culture.</title>
        <authorList>
            <person name="Poehlein A."/>
            <person name="Muehling M."/>
            <person name="Daniel R."/>
        </authorList>
    </citation>
    <scope>NUCLEOTIDE SEQUENCE</scope>
</reference>
<gene>
    <name evidence="1" type="ORF">GALL_441200</name>
</gene>
<protein>
    <recommendedName>
        <fullName evidence="2">GxxExxY protein</fullName>
    </recommendedName>
</protein>
<proteinExistence type="predicted"/>
<comment type="caution">
    <text evidence="1">The sequence shown here is derived from an EMBL/GenBank/DDBJ whole genome shotgun (WGS) entry which is preliminary data.</text>
</comment>
<dbReference type="EMBL" id="MLJW01002581">
    <property type="protein sequence ID" value="OIQ74232.1"/>
    <property type="molecule type" value="Genomic_DNA"/>
</dbReference>
<organism evidence="1">
    <name type="scientific">mine drainage metagenome</name>
    <dbReference type="NCBI Taxonomy" id="410659"/>
    <lineage>
        <taxon>unclassified sequences</taxon>
        <taxon>metagenomes</taxon>
        <taxon>ecological metagenomes</taxon>
    </lineage>
</organism>